<evidence type="ECO:0000313" key="11">
    <source>
        <dbReference type="EMBL" id="KAF0911304.1"/>
    </source>
</evidence>
<dbReference type="PANTHER" id="PTHR45658">
    <property type="entry name" value="GATA TRANSCRIPTION FACTOR"/>
    <property type="match status" value="1"/>
</dbReference>
<feature type="signal peptide" evidence="9">
    <location>
        <begin position="1"/>
        <end position="22"/>
    </location>
</feature>
<name>A0A6G1DGJ0_9ORYZ</name>
<dbReference type="GO" id="GO:0006355">
    <property type="term" value="P:regulation of DNA-templated transcription"/>
    <property type="evidence" value="ECO:0007669"/>
    <property type="project" value="InterPro"/>
</dbReference>
<keyword evidence="2" id="KW-0479">Metal-binding</keyword>
<organism evidence="11 12">
    <name type="scientific">Oryza meyeriana var. granulata</name>
    <dbReference type="NCBI Taxonomy" id="110450"/>
    <lineage>
        <taxon>Eukaryota</taxon>
        <taxon>Viridiplantae</taxon>
        <taxon>Streptophyta</taxon>
        <taxon>Embryophyta</taxon>
        <taxon>Tracheophyta</taxon>
        <taxon>Spermatophyta</taxon>
        <taxon>Magnoliopsida</taxon>
        <taxon>Liliopsida</taxon>
        <taxon>Poales</taxon>
        <taxon>Poaceae</taxon>
        <taxon>BOP clade</taxon>
        <taxon>Oryzoideae</taxon>
        <taxon>Oryzeae</taxon>
        <taxon>Oryzinae</taxon>
        <taxon>Oryza</taxon>
        <taxon>Oryza meyeriana</taxon>
    </lineage>
</organism>
<feature type="region of interest" description="Disordered" evidence="8">
    <location>
        <begin position="207"/>
        <end position="230"/>
    </location>
</feature>
<dbReference type="PRINTS" id="PR00347">
    <property type="entry name" value="THAUMATIN"/>
</dbReference>
<evidence type="ECO:0000256" key="5">
    <source>
        <dbReference type="ARBA" id="ARBA00022833"/>
    </source>
</evidence>
<dbReference type="Pfam" id="PF00314">
    <property type="entry name" value="Thaumatin"/>
    <property type="match status" value="1"/>
</dbReference>
<keyword evidence="5" id="KW-0862">Zinc</keyword>
<evidence type="ECO:0000256" key="4">
    <source>
        <dbReference type="ARBA" id="ARBA00022771"/>
    </source>
</evidence>
<comment type="caution">
    <text evidence="11">The sequence shown here is derived from an EMBL/GenBank/DDBJ whole genome shotgun (WGS) entry which is preliminary data.</text>
</comment>
<dbReference type="FunFam" id="2.60.110.10:FF:000005">
    <property type="entry name" value="Osmotin-like protein OSM34"/>
    <property type="match status" value="1"/>
</dbReference>
<dbReference type="Gene3D" id="3.30.50.10">
    <property type="entry name" value="Erythroid Transcription Factor GATA-1, subunit A"/>
    <property type="match status" value="2"/>
</dbReference>
<evidence type="ECO:0000256" key="1">
    <source>
        <dbReference type="ARBA" id="ARBA00005694"/>
    </source>
</evidence>
<dbReference type="AlphaFoldDB" id="A0A6G1DGJ0"/>
<dbReference type="PROSITE" id="PS51367">
    <property type="entry name" value="THAUMATIN_2"/>
    <property type="match status" value="1"/>
</dbReference>
<gene>
    <name evidence="11" type="ORF">E2562_008056</name>
</gene>
<dbReference type="InterPro" id="IPR001938">
    <property type="entry name" value="Thaumatin"/>
</dbReference>
<evidence type="ECO:0000256" key="6">
    <source>
        <dbReference type="ARBA" id="ARBA00023159"/>
    </source>
</evidence>
<evidence type="ECO:0000256" key="9">
    <source>
        <dbReference type="SAM" id="SignalP"/>
    </source>
</evidence>
<dbReference type="CDD" id="cd09217">
    <property type="entry name" value="TLP-P"/>
    <property type="match status" value="1"/>
</dbReference>
<dbReference type="PROSITE" id="PS00344">
    <property type="entry name" value="GATA_ZN_FINGER_1"/>
    <property type="match status" value="1"/>
</dbReference>
<dbReference type="PROSITE" id="PS50114">
    <property type="entry name" value="GATA_ZN_FINGER_2"/>
    <property type="match status" value="1"/>
</dbReference>
<dbReference type="Proteomes" id="UP000479710">
    <property type="component" value="Unassembled WGS sequence"/>
</dbReference>
<evidence type="ECO:0000259" key="10">
    <source>
        <dbReference type="PROSITE" id="PS50114"/>
    </source>
</evidence>
<dbReference type="CDD" id="cd00202">
    <property type="entry name" value="ZnF_GATA"/>
    <property type="match status" value="1"/>
</dbReference>
<feature type="chain" id="PRO_5026237311" description="GATA-type domain-containing protein" evidence="9">
    <location>
        <begin position="23"/>
        <end position="453"/>
    </location>
</feature>
<dbReference type="GO" id="GO:0008270">
    <property type="term" value="F:zinc ion binding"/>
    <property type="evidence" value="ECO:0007669"/>
    <property type="project" value="UniProtKB-KW"/>
</dbReference>
<dbReference type="GO" id="GO:0005634">
    <property type="term" value="C:nucleus"/>
    <property type="evidence" value="ECO:0007669"/>
    <property type="project" value="TreeGrafter"/>
</dbReference>
<dbReference type="Pfam" id="PF00320">
    <property type="entry name" value="GATA"/>
    <property type="match status" value="1"/>
</dbReference>
<evidence type="ECO:0000256" key="7">
    <source>
        <dbReference type="PROSITE-ProRule" id="PRU00094"/>
    </source>
</evidence>
<dbReference type="PANTHER" id="PTHR45658:SF148">
    <property type="entry name" value="GATA ZINC FINGER FAMILY PROTEIN, EXPRESSED"/>
    <property type="match status" value="1"/>
</dbReference>
<keyword evidence="3 9" id="KW-0732">Signal</keyword>
<dbReference type="Gene3D" id="2.60.110.10">
    <property type="entry name" value="Thaumatin"/>
    <property type="match status" value="1"/>
</dbReference>
<dbReference type="InterPro" id="IPR013088">
    <property type="entry name" value="Znf_NHR/GATA"/>
</dbReference>
<keyword evidence="6" id="KW-0010">Activator</keyword>
<evidence type="ECO:0000256" key="3">
    <source>
        <dbReference type="ARBA" id="ARBA00022729"/>
    </source>
</evidence>
<dbReference type="SMART" id="SM00205">
    <property type="entry name" value="THN"/>
    <property type="match status" value="1"/>
</dbReference>
<evidence type="ECO:0000256" key="8">
    <source>
        <dbReference type="SAM" id="MobiDB-lite"/>
    </source>
</evidence>
<dbReference type="InterPro" id="IPR051140">
    <property type="entry name" value="GATA_TF"/>
</dbReference>
<keyword evidence="4 7" id="KW-0863">Zinc-finger</keyword>
<dbReference type="SMART" id="SM00401">
    <property type="entry name" value="ZnF_GATA"/>
    <property type="match status" value="2"/>
</dbReference>
<proteinExistence type="inferred from homology"/>
<dbReference type="SUPFAM" id="SSF49870">
    <property type="entry name" value="Osmotin, thaumatin-like protein"/>
    <property type="match status" value="1"/>
</dbReference>
<dbReference type="OrthoDB" id="2162994at2759"/>
<evidence type="ECO:0000313" key="12">
    <source>
        <dbReference type="Proteomes" id="UP000479710"/>
    </source>
</evidence>
<keyword evidence="12" id="KW-1185">Reference proteome</keyword>
<feature type="domain" description="GATA-type" evidence="10">
    <location>
        <begin position="377"/>
        <end position="413"/>
    </location>
</feature>
<evidence type="ECO:0000256" key="2">
    <source>
        <dbReference type="ARBA" id="ARBA00022723"/>
    </source>
</evidence>
<comment type="similarity">
    <text evidence="1">Belongs to the type IV zinc-finger family. Class A subfamily.</text>
</comment>
<dbReference type="EMBL" id="SPHZ02000006">
    <property type="protein sequence ID" value="KAF0911304.1"/>
    <property type="molecule type" value="Genomic_DNA"/>
</dbReference>
<dbReference type="InterPro" id="IPR017949">
    <property type="entry name" value="Thaumatin_CS"/>
</dbReference>
<dbReference type="FunFam" id="3.30.50.10:FF:000018">
    <property type="entry name" value="GATA transcription factor"/>
    <property type="match status" value="1"/>
</dbReference>
<accession>A0A6G1DGJ0</accession>
<dbReference type="SUPFAM" id="SSF57716">
    <property type="entry name" value="Glucocorticoid receptor-like (DNA-binding domain)"/>
    <property type="match status" value="2"/>
</dbReference>
<dbReference type="GO" id="GO:0030154">
    <property type="term" value="P:cell differentiation"/>
    <property type="evidence" value="ECO:0007669"/>
    <property type="project" value="TreeGrafter"/>
</dbReference>
<sequence>MASPAVLVVVLVATLAAAGANAATFTVTNQCSFTVWPAATPVGGGVQLDQGQTWTIDVPAGTSSGRVWGRTGCSFDGSGRGGCQTGDCGGALSCTLSGQPPLTLAEFTLGGDTDFYNLSVIDGFNIGISISCSTGVTLTCRDSSCPDAYQFPDDNSKLRSCSGNSNYQESDDSGVEWISVYVEDCLSTSGSCTNSLSAELAPIKMASQGAAKPKLPPRSSSHTRKRKRSLASVISDTEDQHCITLFVEPPLLLLDHKDWLAESELILPKKDKDEELVRQQEQEEEEIYKTSAGMQFQQEQLVIKCSYCLSSQSPQWWDGPSGPTCNACRLRIEAGNGLTTISKKRYGQEIDKEQDIGKQRDKKIKKAVYVNDELPLEEPVKRCTHCMSYKTPQWRTGPLGPKTLCNACGVRFKSGRLLPEYRPANSPTFVSDIHSNSHKKVLQLRQSVSHPTN</sequence>
<dbReference type="InterPro" id="IPR037176">
    <property type="entry name" value="Osmotin/thaumatin-like_sf"/>
</dbReference>
<reference evidence="11 12" key="1">
    <citation type="submission" date="2019-11" db="EMBL/GenBank/DDBJ databases">
        <title>Whole genome sequence of Oryza granulata.</title>
        <authorList>
            <person name="Li W."/>
        </authorList>
    </citation>
    <scope>NUCLEOTIDE SEQUENCE [LARGE SCALE GENOMIC DNA]</scope>
    <source>
        <strain evidence="12">cv. Menghai</strain>
        <tissue evidence="11">Leaf</tissue>
    </source>
</reference>
<dbReference type="GO" id="GO:0043565">
    <property type="term" value="F:sequence-specific DNA binding"/>
    <property type="evidence" value="ECO:0007669"/>
    <property type="project" value="InterPro"/>
</dbReference>
<dbReference type="PROSITE" id="PS00316">
    <property type="entry name" value="THAUMATIN_1"/>
    <property type="match status" value="1"/>
</dbReference>
<dbReference type="InterPro" id="IPR000679">
    <property type="entry name" value="Znf_GATA"/>
</dbReference>
<protein>
    <recommendedName>
        <fullName evidence="10">GATA-type domain-containing protein</fullName>
    </recommendedName>
</protein>